<feature type="domain" description="K Homology" evidence="15">
    <location>
        <begin position="169"/>
        <end position="210"/>
    </location>
</feature>
<keyword evidence="8" id="KW-0694">RNA-binding</keyword>
<evidence type="ECO:0000256" key="4">
    <source>
        <dbReference type="ARBA" id="ARBA00022490"/>
    </source>
</evidence>
<accession>A0A5C6NG99</accession>
<evidence type="ECO:0000313" key="18">
    <source>
        <dbReference type="Proteomes" id="UP000324091"/>
    </source>
</evidence>
<dbReference type="InterPro" id="IPR025721">
    <property type="entry name" value="Exosome_cplx_N_dom"/>
</dbReference>
<dbReference type="InterPro" id="IPR048565">
    <property type="entry name" value="S1_RRP4"/>
</dbReference>
<evidence type="ECO:0000313" key="17">
    <source>
        <dbReference type="EMBL" id="TWW66106.1"/>
    </source>
</evidence>
<protein>
    <recommendedName>
        <fullName evidence="12">Exosome complex component RRP4</fullName>
    </recommendedName>
    <alternativeName>
        <fullName evidence="13">Exosome component 2</fullName>
    </alternativeName>
    <alternativeName>
        <fullName evidence="10">Ribosomal RNA-processing protein 4</fullName>
    </alternativeName>
</protein>
<dbReference type="CDD" id="cd22525">
    <property type="entry name" value="KH-I_Rrp4_eukar"/>
    <property type="match status" value="1"/>
</dbReference>
<evidence type="ECO:0000256" key="10">
    <source>
        <dbReference type="ARBA" id="ARBA00032383"/>
    </source>
</evidence>
<reference evidence="17 18" key="1">
    <citation type="submission" date="2019-04" db="EMBL/GenBank/DDBJ databases">
        <title>Chromosome genome assembly for Takifugu flavidus.</title>
        <authorList>
            <person name="Xiao S."/>
        </authorList>
    </citation>
    <scope>NUCLEOTIDE SEQUENCE [LARGE SCALE GENOMIC DNA]</scope>
    <source>
        <strain evidence="17">HTHZ2018</strain>
        <tissue evidence="17">Muscle</tissue>
    </source>
</reference>
<dbReference type="SUPFAM" id="SSF50249">
    <property type="entry name" value="Nucleic acid-binding proteins"/>
    <property type="match status" value="1"/>
</dbReference>
<proteinExistence type="inferred from homology"/>
<dbReference type="GO" id="GO:0000177">
    <property type="term" value="C:cytoplasmic exosome (RNase complex)"/>
    <property type="evidence" value="ECO:0007669"/>
    <property type="project" value="TreeGrafter"/>
</dbReference>
<keyword evidence="6" id="KW-0597">Phosphoprotein</keyword>
<evidence type="ECO:0000256" key="6">
    <source>
        <dbReference type="ARBA" id="ARBA00022553"/>
    </source>
</evidence>
<organism evidence="17 18">
    <name type="scientific">Takifugu flavidus</name>
    <name type="common">sansaifugu</name>
    <dbReference type="NCBI Taxonomy" id="433684"/>
    <lineage>
        <taxon>Eukaryota</taxon>
        <taxon>Metazoa</taxon>
        <taxon>Chordata</taxon>
        <taxon>Craniata</taxon>
        <taxon>Vertebrata</taxon>
        <taxon>Euteleostomi</taxon>
        <taxon>Actinopterygii</taxon>
        <taxon>Neopterygii</taxon>
        <taxon>Teleostei</taxon>
        <taxon>Neoteleostei</taxon>
        <taxon>Acanthomorphata</taxon>
        <taxon>Eupercaria</taxon>
        <taxon>Tetraodontiformes</taxon>
        <taxon>Tetradontoidea</taxon>
        <taxon>Tetraodontidae</taxon>
        <taxon>Takifugu</taxon>
    </lineage>
</organism>
<dbReference type="GO" id="GO:0071051">
    <property type="term" value="P:poly(A)-dependent snoRNA 3'-end processing"/>
    <property type="evidence" value="ECO:0007669"/>
    <property type="project" value="TreeGrafter"/>
</dbReference>
<dbReference type="GO" id="GO:0000176">
    <property type="term" value="C:nuclear exosome (RNase complex)"/>
    <property type="evidence" value="ECO:0007669"/>
    <property type="project" value="TreeGrafter"/>
</dbReference>
<evidence type="ECO:0000259" key="14">
    <source>
        <dbReference type="Pfam" id="PF14382"/>
    </source>
</evidence>
<keyword evidence="4" id="KW-0963">Cytoplasm</keyword>
<gene>
    <name evidence="17" type="ORF">D4764_20G0001380</name>
</gene>
<dbReference type="GO" id="GO:0000467">
    <property type="term" value="P:exonucleolytic trimming to generate mature 3'-end of 5.8S rRNA from tricistronic rRNA transcript (SSU-rRNA, 5.8S rRNA, LSU-rRNA)"/>
    <property type="evidence" value="ECO:0007669"/>
    <property type="project" value="TreeGrafter"/>
</dbReference>
<sequence>MAAEMRLPTIQKQGSMSIYGKGRKDLVVPGDIITSDTGFMRGHGTYVDEDKLTASVAGEVERVDKLICVKPLKTRFNGEVGDVVVGRITEVQQKRWKVETNSRLDSVLLLSAVNLPGGELRRRSAEDELTMREYLHEGDLISAEVQSVFSDGALSLHTRSLKYGKLGQGVLVQVSPSLIKRQKTHFHNLPCGASIILANNGFVWLYPTPEQQEEEAGGFYTSLEVKDILKPEVMEEIVMLTQQKLLEQKDVAPPTYFCKPPCVWKYGGPSDTSSARPKLLLFTGKAMSEFASGGVGKEDLGGHKRTEPLAGSVVGLRAPEGPRSPFTSVTEVPLVRVPQEEKLRKTGRVDAEVFN</sequence>
<keyword evidence="7" id="KW-0271">Exosome</keyword>
<dbReference type="GO" id="GO:0003723">
    <property type="term" value="F:RNA binding"/>
    <property type="evidence" value="ECO:0007669"/>
    <property type="project" value="UniProtKB-KW"/>
</dbReference>
<feature type="domain" description="Exosome complex component N-terminal" evidence="14">
    <location>
        <begin position="26"/>
        <end position="63"/>
    </location>
</feature>
<dbReference type="GO" id="GO:0071038">
    <property type="term" value="P:TRAMP-dependent tRNA surveillance pathway"/>
    <property type="evidence" value="ECO:0007669"/>
    <property type="project" value="TreeGrafter"/>
</dbReference>
<dbReference type="SUPFAM" id="SSF54791">
    <property type="entry name" value="Eukaryotic type KH-domain (KH-domain type I)"/>
    <property type="match status" value="1"/>
</dbReference>
<evidence type="ECO:0000256" key="9">
    <source>
        <dbReference type="ARBA" id="ARBA00023242"/>
    </source>
</evidence>
<dbReference type="InterPro" id="IPR026699">
    <property type="entry name" value="Exosome_RNA_bind1/RRP40/RRP4"/>
</dbReference>
<dbReference type="GO" id="GO:0071035">
    <property type="term" value="P:nuclear polyadenylation-dependent rRNA catabolic process"/>
    <property type="evidence" value="ECO:0007669"/>
    <property type="project" value="TreeGrafter"/>
</dbReference>
<dbReference type="GO" id="GO:0071034">
    <property type="term" value="P:CUT catabolic process"/>
    <property type="evidence" value="ECO:0007669"/>
    <property type="project" value="TreeGrafter"/>
</dbReference>
<name>A0A5C6NG99_9TELE</name>
<dbReference type="Pfam" id="PF21266">
    <property type="entry name" value="S1_RRP4"/>
    <property type="match status" value="1"/>
</dbReference>
<dbReference type="FunFam" id="2.40.50.140:FF:000038">
    <property type="entry name" value="Exosome complex component RRP4"/>
    <property type="match status" value="1"/>
</dbReference>
<keyword evidence="9" id="KW-0539">Nucleus</keyword>
<dbReference type="Gene3D" id="2.40.50.140">
    <property type="entry name" value="Nucleic acid-binding proteins"/>
    <property type="match status" value="1"/>
</dbReference>
<comment type="caution">
    <text evidence="17">The sequence shown here is derived from an EMBL/GenBank/DDBJ whole genome shotgun (WGS) entry which is preliminary data.</text>
</comment>
<evidence type="ECO:0000256" key="11">
    <source>
        <dbReference type="ARBA" id="ARBA00063049"/>
    </source>
</evidence>
<dbReference type="GO" id="GO:0005730">
    <property type="term" value="C:nucleolus"/>
    <property type="evidence" value="ECO:0007669"/>
    <property type="project" value="UniProtKB-SubCell"/>
</dbReference>
<evidence type="ECO:0000256" key="13">
    <source>
        <dbReference type="ARBA" id="ARBA00083627"/>
    </source>
</evidence>
<dbReference type="Pfam" id="PF14382">
    <property type="entry name" value="ECR1_N"/>
    <property type="match status" value="1"/>
</dbReference>
<evidence type="ECO:0000256" key="5">
    <source>
        <dbReference type="ARBA" id="ARBA00022552"/>
    </source>
</evidence>
<feature type="domain" description="RRP4 S1" evidence="16">
    <location>
        <begin position="75"/>
        <end position="147"/>
    </location>
</feature>
<evidence type="ECO:0000256" key="3">
    <source>
        <dbReference type="ARBA" id="ARBA00009155"/>
    </source>
</evidence>
<evidence type="ECO:0000259" key="16">
    <source>
        <dbReference type="Pfam" id="PF21266"/>
    </source>
</evidence>
<evidence type="ECO:0000256" key="8">
    <source>
        <dbReference type="ARBA" id="ARBA00022884"/>
    </source>
</evidence>
<dbReference type="CDD" id="cd05789">
    <property type="entry name" value="S1_Rrp4"/>
    <property type="match status" value="1"/>
</dbReference>
<evidence type="ECO:0000256" key="1">
    <source>
        <dbReference type="ARBA" id="ARBA00004496"/>
    </source>
</evidence>
<dbReference type="PANTHER" id="PTHR21321:SF4">
    <property type="entry name" value="EXOSOME COMPLEX COMPONENT RRP4"/>
    <property type="match status" value="1"/>
</dbReference>
<evidence type="ECO:0000259" key="15">
    <source>
        <dbReference type="Pfam" id="PF15985"/>
    </source>
</evidence>
<comment type="subcellular location">
    <subcellularLocation>
        <location evidence="1">Cytoplasm</location>
    </subcellularLocation>
    <subcellularLocation>
        <location evidence="2">Nucleus</location>
        <location evidence="2">Nucleolus</location>
    </subcellularLocation>
</comment>
<dbReference type="InterPro" id="IPR012340">
    <property type="entry name" value="NA-bd_OB-fold"/>
</dbReference>
<evidence type="ECO:0000256" key="2">
    <source>
        <dbReference type="ARBA" id="ARBA00004604"/>
    </source>
</evidence>
<dbReference type="Pfam" id="PF15985">
    <property type="entry name" value="KH_6"/>
    <property type="match status" value="1"/>
</dbReference>
<dbReference type="EMBL" id="RHFK02000013">
    <property type="protein sequence ID" value="TWW66106.1"/>
    <property type="molecule type" value="Genomic_DNA"/>
</dbReference>
<dbReference type="InterPro" id="IPR004088">
    <property type="entry name" value="KH_dom_type_1"/>
</dbReference>
<dbReference type="FunFam" id="2.40.50.100:FF:000022">
    <property type="entry name" value="Exosome complex component RRP4"/>
    <property type="match status" value="1"/>
</dbReference>
<dbReference type="GO" id="GO:0034475">
    <property type="term" value="P:U4 snRNA 3'-end processing"/>
    <property type="evidence" value="ECO:0007669"/>
    <property type="project" value="TreeGrafter"/>
</dbReference>
<dbReference type="SUPFAM" id="SSF110324">
    <property type="entry name" value="Ribosomal L27 protein-like"/>
    <property type="match status" value="1"/>
</dbReference>
<dbReference type="InterPro" id="IPR036612">
    <property type="entry name" value="KH_dom_type_1_sf"/>
</dbReference>
<comment type="similarity">
    <text evidence="3">Belongs to the RRP4 family.</text>
</comment>
<dbReference type="Gene3D" id="2.40.50.100">
    <property type="match status" value="1"/>
</dbReference>
<dbReference type="AlphaFoldDB" id="A0A5C6NG99"/>
<keyword evidence="18" id="KW-1185">Reference proteome</keyword>
<dbReference type="PANTHER" id="PTHR21321">
    <property type="entry name" value="PNAS-3 RELATED"/>
    <property type="match status" value="1"/>
</dbReference>
<evidence type="ECO:0000256" key="7">
    <source>
        <dbReference type="ARBA" id="ARBA00022835"/>
    </source>
</evidence>
<evidence type="ECO:0000256" key="12">
    <source>
        <dbReference type="ARBA" id="ARBA00071123"/>
    </source>
</evidence>
<dbReference type="Proteomes" id="UP000324091">
    <property type="component" value="Chromosome 20"/>
</dbReference>
<keyword evidence="5" id="KW-0698">rRNA processing</keyword>
<comment type="subunit">
    <text evidence="11">Component of the RNA exosome core complex (Exo-9), composed of EXOSC1, EXOSC2, EXOSC3, EXOSC4, EXOSC5, EXOSC6, EXOSC7, EXOSC8 and EXOSC9; within the complex interacts with EXOSC4 and EXOSC7. The catalytically inactive RNA exosome core complex (Exo-9) associates with the catalytic subunit EXOSC10/RRP6. Exo-9 may associate with DIS3 to form the nucleolar exosome complex, or DIS3L to form the cytoplasmic exosome complex. Exo-9 is formed by a hexameric base ring consisting of the heterodimers EXOSC4-EXOSC9, EXOSC5-EXOSC8 and EXOSC6-EXOSC7, and a cap ring consisting of EXOSC1, EXOSC2 and EXOSC3. The RNA exosome complex associates with cofactors C1D/RRP47, MPHOSPH6/MPP6 and MTREX/MTR4. Interacts with GTPBP1. Interacts with ZFP36L1 (via N-terminus).</text>
</comment>